<evidence type="ECO:0000313" key="1">
    <source>
        <dbReference type="EMBL" id="HCT58960.1"/>
    </source>
</evidence>
<accession>A0A3D4VCV6</accession>
<gene>
    <name evidence="1" type="ORF">DGD08_17300</name>
</gene>
<organism evidence="1 2">
    <name type="scientific">Gemmatimonas aurantiaca</name>
    <dbReference type="NCBI Taxonomy" id="173480"/>
    <lineage>
        <taxon>Bacteria</taxon>
        <taxon>Pseudomonadati</taxon>
        <taxon>Gemmatimonadota</taxon>
        <taxon>Gemmatimonadia</taxon>
        <taxon>Gemmatimonadales</taxon>
        <taxon>Gemmatimonadaceae</taxon>
        <taxon>Gemmatimonas</taxon>
    </lineage>
</organism>
<comment type="caution">
    <text evidence="1">The sequence shown here is derived from an EMBL/GenBank/DDBJ whole genome shotgun (WGS) entry which is preliminary data.</text>
</comment>
<evidence type="ECO:0000313" key="2">
    <source>
        <dbReference type="Proteomes" id="UP000264071"/>
    </source>
</evidence>
<protein>
    <submittedName>
        <fullName evidence="1">Uncharacterized protein</fullName>
    </submittedName>
</protein>
<name>A0A3D4VCV6_9BACT</name>
<reference evidence="1 2" key="1">
    <citation type="journal article" date="2018" name="Nat. Biotechnol.">
        <title>A standardized bacterial taxonomy based on genome phylogeny substantially revises the tree of life.</title>
        <authorList>
            <person name="Parks D.H."/>
            <person name="Chuvochina M."/>
            <person name="Waite D.W."/>
            <person name="Rinke C."/>
            <person name="Skarshewski A."/>
            <person name="Chaumeil P.A."/>
            <person name="Hugenholtz P."/>
        </authorList>
    </citation>
    <scope>NUCLEOTIDE SEQUENCE [LARGE SCALE GENOMIC DNA]</scope>
    <source>
        <strain evidence="1">UBA8844</strain>
    </source>
</reference>
<dbReference type="EMBL" id="DPIY01000012">
    <property type="protein sequence ID" value="HCT58960.1"/>
    <property type="molecule type" value="Genomic_DNA"/>
</dbReference>
<sequence>MHAVRTCIVATVATVTVASLSARRMDAQSTRGGPLLWVDLGGARVQQPLSAERSAASMGGGIWQRFGALGIGGDAAMTFADDSAAAAQWVLRTSLAPSWLRWSRTDVDVSATTIGLVMPGHNGNRSFHARQLVQLGPIGLHGGGGGGRTSRMALNSKGHAYVGGLTADVGGLRAGVSLQRSYTNDFQLMEASKIFLSHQAMRYALRDVTGDVSWRSSRLLLAGSIGRRKGLQETRGTARSYLVSAGWQFTSSVMMFAQVGEQMADVVRGVPQARYAGGAIRWTPRLGRTSTSLATSSAVPELRGPEVLLTRGEQGGTIELRINAANDAVVEVMSSISAWAVTRVSRQGEAFVYRLTLPSGSHRIAVRINGGAWRAPLGLASVEDDFGTGAGLVVVP</sequence>
<dbReference type="AlphaFoldDB" id="A0A3D4VCV6"/>
<proteinExistence type="predicted"/>
<dbReference type="Proteomes" id="UP000264071">
    <property type="component" value="Unassembled WGS sequence"/>
</dbReference>